<evidence type="ECO:0000259" key="1">
    <source>
        <dbReference type="Pfam" id="PF15646"/>
    </source>
</evidence>
<feature type="domain" description="Tox-REase-2" evidence="1">
    <location>
        <begin position="104"/>
        <end position="212"/>
    </location>
</feature>
<organism evidence="2 3">
    <name type="scientific">Streptomyces taklimakanensis</name>
    <dbReference type="NCBI Taxonomy" id="2569853"/>
    <lineage>
        <taxon>Bacteria</taxon>
        <taxon>Bacillati</taxon>
        <taxon>Actinomycetota</taxon>
        <taxon>Actinomycetes</taxon>
        <taxon>Kitasatosporales</taxon>
        <taxon>Streptomycetaceae</taxon>
        <taxon>Streptomyces</taxon>
    </lineage>
</organism>
<dbReference type="Proteomes" id="UP000473014">
    <property type="component" value="Unassembled WGS sequence"/>
</dbReference>
<reference evidence="2 3" key="1">
    <citation type="submission" date="2019-11" db="EMBL/GenBank/DDBJ databases">
        <authorList>
            <person name="Yuan L."/>
        </authorList>
    </citation>
    <scope>NUCLEOTIDE SEQUENCE [LARGE SCALE GENOMIC DNA]</scope>
    <source>
        <strain evidence="2 3">TRM43335</strain>
    </source>
</reference>
<keyword evidence="3" id="KW-1185">Reference proteome</keyword>
<dbReference type="SUPFAM" id="SSF51294">
    <property type="entry name" value="Hedgehog/intein (Hint) domain"/>
    <property type="match status" value="1"/>
</dbReference>
<dbReference type="InterPro" id="IPR036844">
    <property type="entry name" value="Hint_dom_sf"/>
</dbReference>
<evidence type="ECO:0000313" key="2">
    <source>
        <dbReference type="EMBL" id="MTE20576.1"/>
    </source>
</evidence>
<dbReference type="NCBIfam" id="TIGR01443">
    <property type="entry name" value="intein_Cterm"/>
    <property type="match status" value="1"/>
</dbReference>
<dbReference type="Pfam" id="PF15646">
    <property type="entry name" value="Tox-REase-2"/>
    <property type="match status" value="1"/>
</dbReference>
<evidence type="ECO:0000313" key="3">
    <source>
        <dbReference type="Proteomes" id="UP000473014"/>
    </source>
</evidence>
<dbReference type="AlphaFoldDB" id="A0A6G2BEM0"/>
<gene>
    <name evidence="2" type="ORF">F0L17_15970</name>
</gene>
<dbReference type="Gene3D" id="2.170.16.10">
    <property type="entry name" value="Hedgehog/Intein (Hint) domain"/>
    <property type="match status" value="1"/>
</dbReference>
<dbReference type="InterPro" id="IPR028906">
    <property type="entry name" value="Tox-REase-2_dom"/>
</dbReference>
<dbReference type="InterPro" id="IPR030934">
    <property type="entry name" value="Intein_C"/>
</dbReference>
<accession>A0A6G2BEM0</accession>
<sequence length="219" mass="23812">MTTDEGAAALISATTHPFWAESEQEWMEAGDLKPGMTLPPDGDTVTLTGIRHFEKRRRTHDLTVSDIHTYYVLAGQTPVLVHNCNTSYQLSLDTRAAVGSGNTQAYQIAHTGATEYRAVGGGERVWADGFDRNTGELLDAKFIEKPGRSPFIPGSGIPGFIRSKIAAKTDDEFRRYAAVINDPSNPLTGLRVITNHSGAVPYFQGLMQQHGIPGSVVVR</sequence>
<comment type="caution">
    <text evidence="2">The sequence shown here is derived from an EMBL/GenBank/DDBJ whole genome shotgun (WGS) entry which is preliminary data.</text>
</comment>
<dbReference type="Pfam" id="PF07591">
    <property type="entry name" value="PT-HINT"/>
    <property type="match status" value="1"/>
</dbReference>
<dbReference type="PROSITE" id="PS50818">
    <property type="entry name" value="INTEIN_C_TER"/>
    <property type="match status" value="1"/>
</dbReference>
<protein>
    <recommendedName>
        <fullName evidence="1">Tox-REase-2 domain-containing protein</fullName>
    </recommendedName>
</protein>
<proteinExistence type="predicted"/>
<dbReference type="EMBL" id="WIXO01000001">
    <property type="protein sequence ID" value="MTE20576.1"/>
    <property type="molecule type" value="Genomic_DNA"/>
</dbReference>
<name>A0A6G2BEM0_9ACTN</name>